<organism evidence="3 4">
    <name type="scientific">Diploptera punctata</name>
    <name type="common">Pacific beetle cockroach</name>
    <dbReference type="NCBI Taxonomy" id="6984"/>
    <lineage>
        <taxon>Eukaryota</taxon>
        <taxon>Metazoa</taxon>
        <taxon>Ecdysozoa</taxon>
        <taxon>Arthropoda</taxon>
        <taxon>Hexapoda</taxon>
        <taxon>Insecta</taxon>
        <taxon>Pterygota</taxon>
        <taxon>Neoptera</taxon>
        <taxon>Polyneoptera</taxon>
        <taxon>Dictyoptera</taxon>
        <taxon>Blattodea</taxon>
        <taxon>Blaberoidea</taxon>
        <taxon>Blaberidae</taxon>
        <taxon>Diplopterinae</taxon>
        <taxon>Diploptera</taxon>
    </lineage>
</organism>
<evidence type="ECO:0000313" key="4">
    <source>
        <dbReference type="Proteomes" id="UP001233999"/>
    </source>
</evidence>
<keyword evidence="2" id="KW-0812">Transmembrane</keyword>
<feature type="transmembrane region" description="Helical" evidence="2">
    <location>
        <begin position="207"/>
        <end position="235"/>
    </location>
</feature>
<keyword evidence="4" id="KW-1185">Reference proteome</keyword>
<name>A0AAD7ZKS1_DIPPU</name>
<dbReference type="PANTHER" id="PTHR23278:SF30">
    <property type="entry name" value="SIDESTEP VIII, ISOFORM B"/>
    <property type="match status" value="1"/>
</dbReference>
<dbReference type="PANTHER" id="PTHR23278">
    <property type="entry name" value="SIDESTEP PROTEIN"/>
    <property type="match status" value="1"/>
</dbReference>
<comment type="caution">
    <text evidence="3">The sequence shown here is derived from an EMBL/GenBank/DDBJ whole genome shotgun (WGS) entry which is preliminary data.</text>
</comment>
<keyword evidence="2" id="KW-0472">Membrane</keyword>
<dbReference type="AlphaFoldDB" id="A0AAD7ZKS1"/>
<dbReference type="InterPro" id="IPR036116">
    <property type="entry name" value="FN3_sf"/>
</dbReference>
<gene>
    <name evidence="3" type="ORF">L9F63_003441</name>
</gene>
<evidence type="ECO:0000256" key="1">
    <source>
        <dbReference type="SAM" id="MobiDB-lite"/>
    </source>
</evidence>
<accession>A0AAD7ZKS1</accession>
<dbReference type="Proteomes" id="UP001233999">
    <property type="component" value="Unassembled WGS sequence"/>
</dbReference>
<feature type="non-terminal residue" evidence="3">
    <location>
        <position position="476"/>
    </location>
</feature>
<sequence>KPDGLQNCTIVNQTAESLHVECTDGFDGGLPQEFIMEVYDAVTQNLVNNVTSKTPVFTLNGLESGLGFDISLYAANAKGRSDPVPLHAYTSKAAEKRTGWPDRPKPPEKCSIIHQTVTSLRVTCNSDLDDPSATYVLQAYDAETRRLVASATSETAELLEITQLPTDTRGLVLSVRTVTAQATSDAVSIYTVLPSLQEHQRRAATPAILHITPILGVLIGVVAALVLVAVIIVVVMRLRGHGDEDVKEREDGNGNSSRRGTPPGGDKLSSIPLSKDTDESIDSMDEKNPDIIPQNNDTDYQDPDEKAFEKLNNAPNRIYANMTPLLQSPPTNGMYENSNNIINIPKTNEEITYAELSLPKQPAPTYGTSTLRRQQPQQESTVYAQIDVTKKLVPVSSVAQEGCHPSALPLLHHPHLSTFQQPLYMMQQRPSRPSEDSLTDHQVDAETPFISHPVSTPHRESTNSCTCCLSINQQTE</sequence>
<keyword evidence="2" id="KW-1133">Transmembrane helix</keyword>
<protein>
    <recommendedName>
        <fullName evidence="5">Fibronectin type-III domain-containing protein</fullName>
    </recommendedName>
</protein>
<evidence type="ECO:0008006" key="5">
    <source>
        <dbReference type="Google" id="ProtNLM"/>
    </source>
</evidence>
<dbReference type="Gene3D" id="2.60.40.10">
    <property type="entry name" value="Immunoglobulins"/>
    <property type="match status" value="1"/>
</dbReference>
<evidence type="ECO:0000313" key="3">
    <source>
        <dbReference type="EMBL" id="KAJ9582202.1"/>
    </source>
</evidence>
<dbReference type="InterPro" id="IPR003961">
    <property type="entry name" value="FN3_dom"/>
</dbReference>
<evidence type="ECO:0000256" key="2">
    <source>
        <dbReference type="SAM" id="Phobius"/>
    </source>
</evidence>
<reference evidence="3" key="2">
    <citation type="submission" date="2023-05" db="EMBL/GenBank/DDBJ databases">
        <authorList>
            <person name="Fouks B."/>
        </authorList>
    </citation>
    <scope>NUCLEOTIDE SEQUENCE</scope>
    <source>
        <strain evidence="3">Stay&amp;Tobe</strain>
        <tissue evidence="3">Testes</tissue>
    </source>
</reference>
<dbReference type="EMBL" id="JASPKZ010007817">
    <property type="protein sequence ID" value="KAJ9582202.1"/>
    <property type="molecule type" value="Genomic_DNA"/>
</dbReference>
<dbReference type="CDD" id="cd00063">
    <property type="entry name" value="FN3"/>
    <property type="match status" value="1"/>
</dbReference>
<proteinExistence type="predicted"/>
<dbReference type="InterPro" id="IPR013783">
    <property type="entry name" value="Ig-like_fold"/>
</dbReference>
<feature type="region of interest" description="Disordered" evidence="1">
    <location>
        <begin position="245"/>
        <end position="303"/>
    </location>
</feature>
<reference evidence="3" key="1">
    <citation type="journal article" date="2023" name="IScience">
        <title>Live-bearing cockroach genome reveals convergent evolutionary mechanisms linked to viviparity in insects and beyond.</title>
        <authorList>
            <person name="Fouks B."/>
            <person name="Harrison M.C."/>
            <person name="Mikhailova A.A."/>
            <person name="Marchal E."/>
            <person name="English S."/>
            <person name="Carruthers M."/>
            <person name="Jennings E.C."/>
            <person name="Chiamaka E.L."/>
            <person name="Frigard R.A."/>
            <person name="Pippel M."/>
            <person name="Attardo G.M."/>
            <person name="Benoit J.B."/>
            <person name="Bornberg-Bauer E."/>
            <person name="Tobe S.S."/>
        </authorList>
    </citation>
    <scope>NUCLEOTIDE SEQUENCE</scope>
    <source>
        <strain evidence="3">Stay&amp;Tobe</strain>
    </source>
</reference>
<feature type="non-terminal residue" evidence="3">
    <location>
        <position position="1"/>
    </location>
</feature>
<dbReference type="SUPFAM" id="SSF49265">
    <property type="entry name" value="Fibronectin type III"/>
    <property type="match status" value="1"/>
</dbReference>